<sequence>MNGEWLNHLYVAPNFQGIGIGGSLLAIAKNLSPTGLQLWTFQENHYARKFYRDHGFVEMEATDGSRNEERTPDVRLIWPSYTGVNPTIA</sequence>
<dbReference type="SUPFAM" id="SSF55729">
    <property type="entry name" value="Acyl-CoA N-acyltransferases (Nat)"/>
    <property type="match status" value="1"/>
</dbReference>
<evidence type="ECO:0000313" key="2">
    <source>
        <dbReference type="EMBL" id="OIQ76584.1"/>
    </source>
</evidence>
<gene>
    <name evidence="2" type="ORF">GALL_417300</name>
</gene>
<dbReference type="Gene3D" id="3.40.630.30">
    <property type="match status" value="1"/>
</dbReference>
<reference evidence="2" key="1">
    <citation type="submission" date="2016-10" db="EMBL/GenBank/DDBJ databases">
        <title>Sequence of Gallionella enrichment culture.</title>
        <authorList>
            <person name="Poehlein A."/>
            <person name="Muehling M."/>
            <person name="Daniel R."/>
        </authorList>
    </citation>
    <scope>NUCLEOTIDE SEQUENCE</scope>
</reference>
<accession>A0A1J5Q020</accession>
<protein>
    <submittedName>
        <fullName evidence="2">Putative acetyltransferase</fullName>
    </submittedName>
</protein>
<dbReference type="Pfam" id="PF13508">
    <property type="entry name" value="Acetyltransf_7"/>
    <property type="match status" value="1"/>
</dbReference>
<dbReference type="PROSITE" id="PS51186">
    <property type="entry name" value="GNAT"/>
    <property type="match status" value="1"/>
</dbReference>
<keyword evidence="2" id="KW-0808">Transferase</keyword>
<comment type="caution">
    <text evidence="2">The sequence shown here is derived from an EMBL/GenBank/DDBJ whole genome shotgun (WGS) entry which is preliminary data.</text>
</comment>
<dbReference type="EMBL" id="MLJW01001828">
    <property type="protein sequence ID" value="OIQ76584.1"/>
    <property type="molecule type" value="Genomic_DNA"/>
</dbReference>
<dbReference type="GO" id="GO:0016747">
    <property type="term" value="F:acyltransferase activity, transferring groups other than amino-acyl groups"/>
    <property type="evidence" value="ECO:0007669"/>
    <property type="project" value="InterPro"/>
</dbReference>
<proteinExistence type="predicted"/>
<evidence type="ECO:0000259" key="1">
    <source>
        <dbReference type="PROSITE" id="PS51186"/>
    </source>
</evidence>
<dbReference type="AlphaFoldDB" id="A0A1J5Q020"/>
<dbReference type="InterPro" id="IPR000182">
    <property type="entry name" value="GNAT_dom"/>
</dbReference>
<name>A0A1J5Q020_9ZZZZ</name>
<feature type="domain" description="N-acetyltransferase" evidence="1">
    <location>
        <begin position="1"/>
        <end position="81"/>
    </location>
</feature>
<dbReference type="InterPro" id="IPR016181">
    <property type="entry name" value="Acyl_CoA_acyltransferase"/>
</dbReference>
<dbReference type="CDD" id="cd04301">
    <property type="entry name" value="NAT_SF"/>
    <property type="match status" value="1"/>
</dbReference>
<organism evidence="2">
    <name type="scientific">mine drainage metagenome</name>
    <dbReference type="NCBI Taxonomy" id="410659"/>
    <lineage>
        <taxon>unclassified sequences</taxon>
        <taxon>metagenomes</taxon>
        <taxon>ecological metagenomes</taxon>
    </lineage>
</organism>